<name>A0ABZ3CJM2_9STAP</name>
<accession>A0ABZ3CJM2</accession>
<dbReference type="EMBL" id="CP138333">
    <property type="protein sequence ID" value="WZX29557.1"/>
    <property type="molecule type" value="Genomic_DNA"/>
</dbReference>
<dbReference type="RefSeq" id="WP_342388113.1">
    <property type="nucleotide sequence ID" value="NZ_CP138333.2"/>
</dbReference>
<sequence length="213" mass="24449">MQSIWIFETMSNNIEVNNNTAERIEEINGYDEKLTTQLFTNEEVRSYIRCNLVMDEVISIRARALGEELDQVIVKNNYDVLVRPSDGTMIAFANKKAAMEIRDFFKAQYQLEYEARTFDLNEIMETSNNVRKTQFKNVTIETLSGSSLSGQQVHNTEVFDIMHTAGELTNVAVAYPFRDKEASFTVSIYGSVVMYSNLSIEECLELLDELFNI</sequence>
<gene>
    <name evidence="1" type="ORF">RQP18_13075</name>
</gene>
<protein>
    <submittedName>
        <fullName evidence="1">Uncharacterized protein</fullName>
    </submittedName>
</protein>
<keyword evidence="2" id="KW-1185">Reference proteome</keyword>
<proteinExistence type="predicted"/>
<evidence type="ECO:0000313" key="2">
    <source>
        <dbReference type="Proteomes" id="UP001455384"/>
    </source>
</evidence>
<reference evidence="2" key="1">
    <citation type="submission" date="2023-10" db="EMBL/GenBank/DDBJ databases">
        <title>Genome analysis and identification of Salinococcus sp. Bachu38 nov., a PGPR from the rhizosphere of Tamarix.</title>
        <authorList>
            <person name="Liang Z."/>
            <person name="Zhang X."/>
            <person name="Jia J."/>
            <person name="Chen X."/>
            <person name="Wang Y."/>
            <person name="Wang Q."/>
            <person name="Wang R."/>
        </authorList>
    </citation>
    <scope>NUCLEOTIDE SEQUENCE [LARGE SCALE GENOMIC DNA]</scope>
    <source>
        <strain evidence="2">Bachu38</strain>
    </source>
</reference>
<organism evidence="1 2">
    <name type="scientific">Salinicoccus bachuensis</name>
    <dbReference type="NCBI Taxonomy" id="3136731"/>
    <lineage>
        <taxon>Bacteria</taxon>
        <taxon>Bacillati</taxon>
        <taxon>Bacillota</taxon>
        <taxon>Bacilli</taxon>
        <taxon>Bacillales</taxon>
        <taxon>Staphylococcaceae</taxon>
        <taxon>Salinicoccus</taxon>
    </lineage>
</organism>
<dbReference type="Proteomes" id="UP001455384">
    <property type="component" value="Chromosome"/>
</dbReference>
<evidence type="ECO:0000313" key="1">
    <source>
        <dbReference type="EMBL" id="WZX29557.1"/>
    </source>
</evidence>